<evidence type="ECO:0000313" key="1">
    <source>
        <dbReference type="EMBL" id="GJH16855.1"/>
    </source>
</evidence>
<sequence>MKILKPDNLALVYRGLRLARRDVLSIGMIAGFRFDDAGLDGLMPEPDVWAAVAGALGKNAILDEGYPKPVGEYLIHGAAHAPAGTQVVQQRVSARIGTLGKSLVVSGERRFNALGLISAATPYTQMPIDPATAFGGTGCADNPAGKGYAEIDNADGTRIWPLPNVESETRRIASRGDRAAPAGFWGFGSDAPLRRQHLGACDERWLKSEWPHLPSDTRPEFFLSAPSDQRLPGYFTGDERFEIVNMHPRASVLQGVLPRLRARCFVNANDTLTEVAAHAETLWLFPELECGVVLYRALANIADTDASQVTHVMAEWERLSDAPLPFEHYRDVFRDRIAVAVPARAAAAVEPAEAAEPLAMPVAAAAPQAAVVSFDASALSAVQTQTAALNNESRALMAKFGKTDADIAPYLKDAAPERVPTLAEVKASVAELNAETRALMQKYGVKDADAARYLNQPEADASAADLPGMLARLQAETQQRLRDAGLSEADVRRQLASRPELAETLPHLAPPGVVSAADFAALAALAAKPPAPAIEMPAIDMPEAEAPAVVQLTREDVIARHAARASLANYDLSGVDLSKLDLSGADFSGAVLDKTSFAGSRLADADFTRALLHGADLSETDLQRARFTQSSAAASTFAKADLRGAQLADADFTGADCSASKLNQADLRGAIFDQSKLAGADLSACRAHHASFTDADLSGAKFIGADLVAASFSGSGLAGCDFSAAACRQAEFYGAHAQQAVFTDADLSQSRADAKTCFDDARFTRTRLVRAAWDGVQLRRASFERAVIDHADLGSAQAQAARFGASSAKGARFDKADLSGADLDAVNLFGGSLRKSDLKGTLLRHANLYGVDFDGAQPTIASLEGSNIDRTILQFRPPVI</sequence>
<dbReference type="Proteomes" id="UP001055013">
    <property type="component" value="Unassembled WGS sequence"/>
</dbReference>
<organism evidence="1 2">
    <name type="scientific">Caballeronia novacaledonica</name>
    <dbReference type="NCBI Taxonomy" id="1544861"/>
    <lineage>
        <taxon>Bacteria</taxon>
        <taxon>Pseudomonadati</taxon>
        <taxon>Pseudomonadota</taxon>
        <taxon>Betaproteobacteria</taxon>
        <taxon>Burkholderiales</taxon>
        <taxon>Burkholderiaceae</taxon>
        <taxon>Caballeronia</taxon>
    </lineage>
</organism>
<reference evidence="1" key="1">
    <citation type="submission" date="2021-09" db="EMBL/GenBank/DDBJ databases">
        <title>Isolation and characterization of 3-chlorobenzoate degrading bacteria from soils in Shizuoka.</title>
        <authorList>
            <person name="Ifat A."/>
            <person name="Ogawa N."/>
            <person name="Kimbara K."/>
            <person name="Moriuchi R."/>
            <person name="Dohra H."/>
            <person name="Shintani M."/>
        </authorList>
    </citation>
    <scope>NUCLEOTIDE SEQUENCE</scope>
    <source>
        <strain evidence="1">19CS2-2</strain>
    </source>
</reference>
<keyword evidence="2" id="KW-1185">Reference proteome</keyword>
<evidence type="ECO:0000313" key="2">
    <source>
        <dbReference type="Proteomes" id="UP001055013"/>
    </source>
</evidence>
<comment type="caution">
    <text evidence="1">The sequence shown here is derived from an EMBL/GenBank/DDBJ whole genome shotgun (WGS) entry which is preliminary data.</text>
</comment>
<proteinExistence type="predicted"/>
<protein>
    <submittedName>
        <fullName evidence="1">DUF2169 domain-containing protein</fullName>
    </submittedName>
</protein>
<name>A0ACB5QPS4_9BURK</name>
<accession>A0ACB5QPS4</accession>
<dbReference type="EMBL" id="BPUR01000004">
    <property type="protein sequence ID" value="GJH16855.1"/>
    <property type="molecule type" value="Genomic_DNA"/>
</dbReference>
<gene>
    <name evidence="1" type="ORF">CBA19CS22_09955</name>
</gene>